<proteinExistence type="predicted"/>
<accession>A0ABV2PEM8</accession>
<protein>
    <recommendedName>
        <fullName evidence="3">Peptidase U32</fullName>
    </recommendedName>
</protein>
<name>A0ABV2PEM8_9BACI</name>
<gene>
    <name evidence="1" type="ORF">ABIA69_000546</name>
</gene>
<sequence>MKTPLKELRIHHEHLFELTEEILGNYQTVSLGHSGCHYKMNGIEEQHIHYLLERDKKVKVEMPILFEAAMNGFFTKMQRFFHYEINFIVNDWGTMRFLAQQQLPSTVSLSVGRQLAFSYGNCPWYEDILQYEDQTIKENYLQLNFGNPAMIKLLKEYGVTEIDADIHAYMEHSVNMLRDEGIKVNGFLHYPMVSTSRSCHTLRLFNEPVGNCQHLCNNGIIIEPRERWNRFEDVTVKISKESREKMGNLLIYGNIVVQDSNRHNESIAFEVDSLCDDARFSPILLKEEAIK</sequence>
<reference evidence="1 2" key="1">
    <citation type="submission" date="2024-06" db="EMBL/GenBank/DDBJ databases">
        <title>Sorghum-associated microbial communities from plants grown in Nebraska, USA.</title>
        <authorList>
            <person name="Schachtman D."/>
        </authorList>
    </citation>
    <scope>NUCLEOTIDE SEQUENCE [LARGE SCALE GENOMIC DNA]</scope>
    <source>
        <strain evidence="1 2">736</strain>
    </source>
</reference>
<evidence type="ECO:0008006" key="3">
    <source>
        <dbReference type="Google" id="ProtNLM"/>
    </source>
</evidence>
<comment type="caution">
    <text evidence="1">The sequence shown here is derived from an EMBL/GenBank/DDBJ whole genome shotgun (WGS) entry which is preliminary data.</text>
</comment>
<dbReference type="Proteomes" id="UP001549363">
    <property type="component" value="Unassembled WGS sequence"/>
</dbReference>
<dbReference type="EMBL" id="JBEPSB010000001">
    <property type="protein sequence ID" value="MET4559403.1"/>
    <property type="molecule type" value="Genomic_DNA"/>
</dbReference>
<organism evidence="1 2">
    <name type="scientific">Lysinibacillus parviboronicapiens</name>
    <dbReference type="NCBI Taxonomy" id="436516"/>
    <lineage>
        <taxon>Bacteria</taxon>
        <taxon>Bacillati</taxon>
        <taxon>Bacillota</taxon>
        <taxon>Bacilli</taxon>
        <taxon>Bacillales</taxon>
        <taxon>Bacillaceae</taxon>
        <taxon>Lysinibacillus</taxon>
    </lineage>
</organism>
<keyword evidence="2" id="KW-1185">Reference proteome</keyword>
<dbReference type="RefSeq" id="WP_354470848.1">
    <property type="nucleotide sequence ID" value="NZ_JBEPSB010000001.1"/>
</dbReference>
<evidence type="ECO:0000313" key="1">
    <source>
        <dbReference type="EMBL" id="MET4559403.1"/>
    </source>
</evidence>
<evidence type="ECO:0000313" key="2">
    <source>
        <dbReference type="Proteomes" id="UP001549363"/>
    </source>
</evidence>